<feature type="region of interest" description="Disordered" evidence="1">
    <location>
        <begin position="69"/>
        <end position="92"/>
    </location>
</feature>
<organism evidence="2 3">
    <name type="scientific">Oryzias javanicus</name>
    <name type="common">Javanese ricefish</name>
    <name type="synonym">Aplocheilus javanicus</name>
    <dbReference type="NCBI Taxonomy" id="123683"/>
    <lineage>
        <taxon>Eukaryota</taxon>
        <taxon>Metazoa</taxon>
        <taxon>Chordata</taxon>
        <taxon>Craniata</taxon>
        <taxon>Vertebrata</taxon>
        <taxon>Euteleostomi</taxon>
        <taxon>Actinopterygii</taxon>
        <taxon>Neopterygii</taxon>
        <taxon>Teleostei</taxon>
        <taxon>Neoteleostei</taxon>
        <taxon>Acanthomorphata</taxon>
        <taxon>Ovalentaria</taxon>
        <taxon>Atherinomorphae</taxon>
        <taxon>Beloniformes</taxon>
        <taxon>Adrianichthyidae</taxon>
        <taxon>Oryziinae</taxon>
        <taxon>Oryzias</taxon>
    </lineage>
</organism>
<sequence>MGCTPSKSTGIYTNERVCRDLDTCSTLVSSNLRSAVSTPERPRERAETSSGKQMFLNVPSRDVQGLSVIQSSSFEGSTVPSTPITSEGERIS</sequence>
<evidence type="ECO:0000256" key="1">
    <source>
        <dbReference type="SAM" id="MobiDB-lite"/>
    </source>
</evidence>
<protein>
    <submittedName>
        <fullName evidence="2">Uncharacterized protein</fullName>
    </submittedName>
</protein>
<feature type="compositionally biased region" description="Polar residues" evidence="1">
    <location>
        <begin position="69"/>
        <end position="85"/>
    </location>
</feature>
<dbReference type="OrthoDB" id="8954374at2759"/>
<dbReference type="Proteomes" id="UP000283210">
    <property type="component" value="Chromosome 21"/>
</dbReference>
<dbReference type="AlphaFoldDB" id="A0A437C6T4"/>
<evidence type="ECO:0000313" key="2">
    <source>
        <dbReference type="EMBL" id="RVE58320.1"/>
    </source>
</evidence>
<reference evidence="2 3" key="1">
    <citation type="submission" date="2018-11" db="EMBL/GenBank/DDBJ databases">
        <authorList>
            <person name="Lopez-Roques C."/>
            <person name="Donnadieu C."/>
            <person name="Bouchez O."/>
            <person name="Klopp C."/>
            <person name="Cabau C."/>
            <person name="Zahm M."/>
        </authorList>
    </citation>
    <scope>NUCLEOTIDE SEQUENCE [LARGE SCALE GENOMIC DNA]</scope>
    <source>
        <strain evidence="2">RS831</strain>
        <tissue evidence="2">Whole body</tissue>
    </source>
</reference>
<dbReference type="EMBL" id="CM012457">
    <property type="protein sequence ID" value="RVE58320.1"/>
    <property type="molecule type" value="Genomic_DNA"/>
</dbReference>
<proteinExistence type="predicted"/>
<keyword evidence="3" id="KW-1185">Reference proteome</keyword>
<reference evidence="2 3" key="2">
    <citation type="submission" date="2019-01" db="EMBL/GenBank/DDBJ databases">
        <title>A chromosome length genome reference of the Java medaka (oryzias javanicus).</title>
        <authorList>
            <person name="Herpin A."/>
            <person name="Takehana Y."/>
            <person name="Naruse K."/>
            <person name="Ansai S."/>
            <person name="Kawaguchi M."/>
        </authorList>
    </citation>
    <scope>NUCLEOTIDE SEQUENCE [LARGE SCALE GENOMIC DNA]</scope>
    <source>
        <strain evidence="2">RS831</strain>
        <tissue evidence="2">Whole body</tissue>
    </source>
</reference>
<evidence type="ECO:0000313" key="3">
    <source>
        <dbReference type="Proteomes" id="UP000283210"/>
    </source>
</evidence>
<accession>A0A437C6T4</accession>
<feature type="region of interest" description="Disordered" evidence="1">
    <location>
        <begin position="32"/>
        <end position="57"/>
    </location>
</feature>
<name>A0A437C6T4_ORYJA</name>
<gene>
    <name evidence="2" type="ORF">OJAV_G00208110</name>
</gene>